<organism evidence="1 2">
    <name type="scientific">Corchorus olitorius</name>
    <dbReference type="NCBI Taxonomy" id="93759"/>
    <lineage>
        <taxon>Eukaryota</taxon>
        <taxon>Viridiplantae</taxon>
        <taxon>Streptophyta</taxon>
        <taxon>Embryophyta</taxon>
        <taxon>Tracheophyta</taxon>
        <taxon>Spermatophyta</taxon>
        <taxon>Magnoliopsida</taxon>
        <taxon>eudicotyledons</taxon>
        <taxon>Gunneridae</taxon>
        <taxon>Pentapetalae</taxon>
        <taxon>rosids</taxon>
        <taxon>malvids</taxon>
        <taxon>Malvales</taxon>
        <taxon>Malvaceae</taxon>
        <taxon>Grewioideae</taxon>
        <taxon>Apeibeae</taxon>
        <taxon>Corchorus</taxon>
    </lineage>
</organism>
<protein>
    <submittedName>
        <fullName evidence="1">Uncharacterized protein</fullName>
    </submittedName>
</protein>
<dbReference type="EMBL" id="AWUE01023092">
    <property type="protein sequence ID" value="OMO54953.1"/>
    <property type="molecule type" value="Genomic_DNA"/>
</dbReference>
<reference evidence="2" key="1">
    <citation type="submission" date="2013-09" db="EMBL/GenBank/DDBJ databases">
        <title>Corchorus olitorius genome sequencing.</title>
        <authorList>
            <person name="Alam M."/>
            <person name="Haque M.S."/>
            <person name="Islam M.S."/>
            <person name="Emdad E.M."/>
            <person name="Islam M.M."/>
            <person name="Ahmed B."/>
            <person name="Halim A."/>
            <person name="Hossen Q.M.M."/>
            <person name="Hossain M.Z."/>
            <person name="Ahmed R."/>
            <person name="Khan M.M."/>
            <person name="Islam R."/>
            <person name="Rashid M.M."/>
            <person name="Khan S.A."/>
            <person name="Rahman M.S."/>
            <person name="Alam M."/>
            <person name="Yahiya A.S."/>
            <person name="Khan M.S."/>
            <person name="Azam M.S."/>
            <person name="Haque T."/>
            <person name="Lashkar M.Z.H."/>
            <person name="Akhand A.I."/>
            <person name="Morshed G."/>
            <person name="Roy S."/>
            <person name="Uddin K.S."/>
            <person name="Rabeya T."/>
            <person name="Hossain A.S."/>
            <person name="Chowdhury A."/>
            <person name="Snigdha A.R."/>
            <person name="Mortoza M.S."/>
            <person name="Matin S.A."/>
            <person name="Hoque S.M.E."/>
            <person name="Islam M.K."/>
            <person name="Roy D.K."/>
            <person name="Haider R."/>
            <person name="Moosa M.M."/>
            <person name="Elias S.M."/>
            <person name="Hasan A.M."/>
            <person name="Jahan S."/>
            <person name="Shafiuddin M."/>
            <person name="Mahmood N."/>
            <person name="Shommy N.S."/>
        </authorList>
    </citation>
    <scope>NUCLEOTIDE SEQUENCE [LARGE SCALE GENOMIC DNA]</scope>
    <source>
        <strain evidence="2">cv. O-4</strain>
    </source>
</reference>
<keyword evidence="2" id="KW-1185">Reference proteome</keyword>
<evidence type="ECO:0000313" key="1">
    <source>
        <dbReference type="EMBL" id="OMO54953.1"/>
    </source>
</evidence>
<gene>
    <name evidence="1" type="ORF">COLO4_36293</name>
</gene>
<sequence>MDQHQRQSVNELVNRESMALRSFWRSHLMVSIDCAMQLRAPVRDLVIGNNTAQSLNDDQ</sequence>
<comment type="caution">
    <text evidence="1">The sequence shown here is derived from an EMBL/GenBank/DDBJ whole genome shotgun (WGS) entry which is preliminary data.</text>
</comment>
<dbReference type="Proteomes" id="UP000187203">
    <property type="component" value="Unassembled WGS sequence"/>
</dbReference>
<proteinExistence type="predicted"/>
<dbReference type="AlphaFoldDB" id="A0A1R3GA58"/>
<name>A0A1R3GA58_9ROSI</name>
<evidence type="ECO:0000313" key="2">
    <source>
        <dbReference type="Proteomes" id="UP000187203"/>
    </source>
</evidence>
<accession>A0A1R3GA58</accession>